<dbReference type="GO" id="GO:0051301">
    <property type="term" value="P:cell division"/>
    <property type="evidence" value="ECO:0007669"/>
    <property type="project" value="UniProtKB-KW"/>
</dbReference>
<organism evidence="13 14">
    <name type="scientific">Linnemannia exigua</name>
    <dbReference type="NCBI Taxonomy" id="604196"/>
    <lineage>
        <taxon>Eukaryota</taxon>
        <taxon>Fungi</taxon>
        <taxon>Fungi incertae sedis</taxon>
        <taxon>Mucoromycota</taxon>
        <taxon>Mortierellomycotina</taxon>
        <taxon>Mortierellomycetes</taxon>
        <taxon>Mortierellales</taxon>
        <taxon>Mortierellaceae</taxon>
        <taxon>Linnemannia</taxon>
    </lineage>
</organism>
<evidence type="ECO:0000256" key="9">
    <source>
        <dbReference type="ARBA" id="ARBA00023306"/>
    </source>
</evidence>
<keyword evidence="5" id="KW-0498">Mitosis</keyword>
<dbReference type="SUPFAM" id="SSF52540">
    <property type="entry name" value="P-loop containing nucleoside triphosphate hydrolases"/>
    <property type="match status" value="1"/>
</dbReference>
<keyword evidence="8" id="KW-0539">Nucleus</keyword>
<dbReference type="InterPro" id="IPR045326">
    <property type="entry name" value="ATG17-like_dom"/>
</dbReference>
<evidence type="ECO:0000256" key="1">
    <source>
        <dbReference type="ARBA" id="ARBA00004123"/>
    </source>
</evidence>
<dbReference type="CDD" id="cd03272">
    <property type="entry name" value="ABC_SMC3_euk"/>
    <property type="match status" value="1"/>
</dbReference>
<evidence type="ECO:0000256" key="11">
    <source>
        <dbReference type="SAM" id="MobiDB-lite"/>
    </source>
</evidence>
<dbReference type="InterPro" id="IPR027417">
    <property type="entry name" value="P-loop_NTPase"/>
</dbReference>
<feature type="domain" description="SMC hinge" evidence="12">
    <location>
        <begin position="937"/>
        <end position="1049"/>
    </location>
</feature>
<dbReference type="GO" id="GO:0007059">
    <property type="term" value="P:chromosome segregation"/>
    <property type="evidence" value="ECO:0007669"/>
    <property type="project" value="UniProtKB-ARBA"/>
</dbReference>
<evidence type="ECO:0000259" key="12">
    <source>
        <dbReference type="SMART" id="SM00968"/>
    </source>
</evidence>
<sequence length="1609" mass="185484">MDASARSLLLDLMAKSKKGLSFAEQLCSQAHEELDACQGHSTEIEKIFSKLCFVSHQIKVQITTVESLLRIGRSRLSELWTASKDLQKDLKSVSVRMELALRALRSRQVDPEIQKPYPDSQASNNDDNCTGTAETKGERSADVTNTSSTTPKATVLFDFLDEVSLQRLQQESTERIQRIQNTTQRLQELVVHFGNRRTDFKKYMTNAIPLDESALSFAREKMHLQEQQTTTMAELLVSLAKHYDQVVQVLTADMHPTDEELELLRNDTDEVPVVIEELEESLALVQATTEEIGVREHLYATAYEEALVFFQNIEALEPDLVELVETFRMAEGLEEDFNATEKLIGEINSLAIWYEEFHNSYGALVVEIVRRQQVHQSQRKIIVDFMQKMQSSYVDEMNQRSVFSERHGKFLPVDLCPTFAIIIQGFKSYKNQTVIEPFSGQHNVIVGRNGSGKSNFFAAIRFVLSDAYTNMGREERQSLLHEGSGEATMSAYVEIIFDNSDNRFPTGREELVMRRTIGLKKDEYSLDKKSATKADVMNMLESAGFSRSNPYYIVPQGRITSLTNAKDNERLQLLKEVAGTRVYETRRQESLKIIAETDSKRKNIEELLTYIEQRLEELEEEKEELKLYQEHDRRRRCLEYTIYSREQKEITEALEEMETDHRHELDGSNQQQKDLEDKEARINKLEAEIVEQKQNIELLRVEKRQLDHELESQIKVKAQVELRIKDHEENVEMSAETKRRNQEELIAIEQEIAAKEQELLQVVPEFQNREMQERQLREELEQADLQRQTLYSKQGRSGQFQTKAQRDQWIRKEMNDIQQSLKAQTTQETQAEADLAALKAQLAQASEKIQGVREQEMARRSESEALSTESVTLKAERDKLTDQRKEFWREDAKMDSILNNLREEHRKSERMLGASMDKNTSAGLAAVTHIAKTLNLTGVYGPLYELFDVEDEYDTAVNVTAGASLFHVVVDTEETATRVLEALNREKAGRVTFMPLNRLNPKPSTYPEANDAIPMIRKLNFDPKYAKAFEQVFGRALICRTLEIAATYSRSYNLNGITLDGDRVDRKGALTGGYQDTRNSRLNSIKTIKSYNLKYKAAAERGQVVKLEIVNLDQRITVLLNKIQLIEVCRKQLANKREENAAEYRTLVKDETALKESVEAKEKTIRDIQADLKILQAQLEALDDELRSEMVQTLSTAEHRLLSELIAKSDNLKERLSVLATERSKIGTRKNILEITLRSNLRPRLDELRDNIEHGNVMNDEELQKRRRDLNIFVKAIEEIKRRTQEIDDELEMSEKTVTDKESLLEKARTEQQGESRRMHKSQKDAEKYVSRRNLLLRKKEDCIKNIRELGVLPEEAFEKYKNTQSQKLLKHIHKVSEELKKYSHVNKKAFEQYSNFTKQRDALLQRRDELDVSEAAIQELIQTLDQRKDEAIERTFKQVAKNFSEVFLKLVPAGRGKLIMQRRMDQRLDEDEEEEDHETSAIDNYTGIAIQVSFNSKMNEGLRMQQLSGGQKSLVALTLIFAIQQCDPAPFYLFDEIDANLDAAHRTAVAAMIHSLSEQAQFITTTFRPEMLADADKFYGVTFQNKVSLVNSITKEDALDFVEQEQAR</sequence>
<dbReference type="SUPFAM" id="SSF75553">
    <property type="entry name" value="Smc hinge domain"/>
    <property type="match status" value="1"/>
</dbReference>
<dbReference type="PANTHER" id="PTHR43977">
    <property type="entry name" value="STRUCTURAL MAINTENANCE OF CHROMOSOMES PROTEIN 3"/>
    <property type="match status" value="1"/>
</dbReference>
<dbReference type="InterPro" id="IPR041741">
    <property type="entry name" value="SMC3_ABC_euk"/>
</dbReference>
<protein>
    <submittedName>
        <fullName evidence="13">Structural maintenance of chromosomes protein 3</fullName>
    </submittedName>
</protein>
<feature type="region of interest" description="Disordered" evidence="11">
    <location>
        <begin position="110"/>
        <end position="148"/>
    </location>
</feature>
<comment type="caution">
    <text evidence="13">The sequence shown here is derived from an EMBL/GenBank/DDBJ whole genome shotgun (WGS) entry which is preliminary data.</text>
</comment>
<dbReference type="Gene3D" id="3.30.70.1620">
    <property type="match status" value="1"/>
</dbReference>
<feature type="coiled-coil region" evidence="10">
    <location>
        <begin position="821"/>
        <end position="855"/>
    </location>
</feature>
<dbReference type="InterPro" id="IPR010935">
    <property type="entry name" value="SMC_hinge"/>
</dbReference>
<keyword evidence="14" id="KW-1185">Reference proteome</keyword>
<accession>A0AAD4D8T0</accession>
<dbReference type="GO" id="GO:0034045">
    <property type="term" value="C:phagophore assembly site membrane"/>
    <property type="evidence" value="ECO:0007669"/>
    <property type="project" value="UniProtKB-SubCell"/>
</dbReference>
<evidence type="ECO:0000313" key="13">
    <source>
        <dbReference type="EMBL" id="KAG0270943.1"/>
    </source>
</evidence>
<evidence type="ECO:0000256" key="8">
    <source>
        <dbReference type="ARBA" id="ARBA00023242"/>
    </source>
</evidence>
<dbReference type="Proteomes" id="UP001194580">
    <property type="component" value="Unassembled WGS sequence"/>
</dbReference>
<dbReference type="EMBL" id="JAAAIL010001271">
    <property type="protein sequence ID" value="KAG0270943.1"/>
    <property type="molecule type" value="Genomic_DNA"/>
</dbReference>
<evidence type="ECO:0000256" key="2">
    <source>
        <dbReference type="ARBA" id="ARBA00004623"/>
    </source>
</evidence>
<keyword evidence="4" id="KW-0132">Cell division</keyword>
<dbReference type="GO" id="GO:0005524">
    <property type="term" value="F:ATP binding"/>
    <property type="evidence" value="ECO:0007669"/>
    <property type="project" value="InterPro"/>
</dbReference>
<evidence type="ECO:0000256" key="7">
    <source>
        <dbReference type="ARBA" id="ARBA00023054"/>
    </source>
</evidence>
<keyword evidence="6" id="KW-0072">Autophagy</keyword>
<dbReference type="Pfam" id="PF02463">
    <property type="entry name" value="SMC_N"/>
    <property type="match status" value="1"/>
</dbReference>
<evidence type="ECO:0000313" key="14">
    <source>
        <dbReference type="Proteomes" id="UP001194580"/>
    </source>
</evidence>
<evidence type="ECO:0000256" key="6">
    <source>
        <dbReference type="ARBA" id="ARBA00023006"/>
    </source>
</evidence>
<proteinExistence type="inferred from homology"/>
<feature type="coiled-coil region" evidence="10">
    <location>
        <begin position="1158"/>
        <end position="1222"/>
    </location>
</feature>
<dbReference type="SMART" id="SM00968">
    <property type="entry name" value="SMC_hinge"/>
    <property type="match status" value="1"/>
</dbReference>
<dbReference type="Gene3D" id="3.40.50.300">
    <property type="entry name" value="P-loop containing nucleotide triphosphate hydrolases"/>
    <property type="match status" value="2"/>
</dbReference>
<comment type="subcellular location">
    <subcellularLocation>
        <location evidence="1">Nucleus</location>
    </subcellularLocation>
    <subcellularLocation>
        <location evidence="2">Preautophagosomal structure membrane</location>
        <topology evidence="2">Peripheral membrane protein</topology>
    </subcellularLocation>
</comment>
<dbReference type="GO" id="GO:0016887">
    <property type="term" value="F:ATP hydrolysis activity"/>
    <property type="evidence" value="ECO:0007669"/>
    <property type="project" value="InterPro"/>
</dbReference>
<keyword evidence="9" id="KW-0131">Cell cycle</keyword>
<dbReference type="GO" id="GO:0005694">
    <property type="term" value="C:chromosome"/>
    <property type="evidence" value="ECO:0007669"/>
    <property type="project" value="InterPro"/>
</dbReference>
<gene>
    <name evidence="13" type="primary">SMC3</name>
    <name evidence="13" type="ORF">BGZ95_001338</name>
</gene>
<feature type="region of interest" description="Disordered" evidence="11">
    <location>
        <begin position="1298"/>
        <end position="1325"/>
    </location>
</feature>
<feature type="compositionally biased region" description="Polar residues" evidence="11">
    <location>
        <begin position="120"/>
        <end position="133"/>
    </location>
</feature>
<dbReference type="Gene3D" id="1.20.1060.20">
    <property type="match status" value="1"/>
</dbReference>
<feature type="coiled-coil region" evidence="10">
    <location>
        <begin position="601"/>
        <end position="635"/>
    </location>
</feature>
<evidence type="ECO:0000256" key="3">
    <source>
        <dbReference type="ARBA" id="ARBA00005917"/>
    </source>
</evidence>
<dbReference type="GO" id="GO:0051276">
    <property type="term" value="P:chromosome organization"/>
    <property type="evidence" value="ECO:0007669"/>
    <property type="project" value="InterPro"/>
</dbReference>
<keyword evidence="7 10" id="KW-0175">Coiled coil</keyword>
<name>A0AAD4D8T0_9FUNG</name>
<dbReference type="FunFam" id="3.40.50.300:FF:000370">
    <property type="entry name" value="Structural maintenance of chromosomes 3"/>
    <property type="match status" value="1"/>
</dbReference>
<dbReference type="GO" id="GO:0006914">
    <property type="term" value="P:autophagy"/>
    <property type="evidence" value="ECO:0007669"/>
    <property type="project" value="UniProtKB-KW"/>
</dbReference>
<dbReference type="Pfam" id="PF04108">
    <property type="entry name" value="ATG17_like"/>
    <property type="match status" value="1"/>
</dbReference>
<dbReference type="FunFam" id="3.40.50.300:FF:000424">
    <property type="entry name" value="Structural maintenance of chromosomes 3"/>
    <property type="match status" value="1"/>
</dbReference>
<evidence type="ECO:0000256" key="5">
    <source>
        <dbReference type="ARBA" id="ARBA00022776"/>
    </source>
</evidence>
<evidence type="ECO:0000256" key="4">
    <source>
        <dbReference type="ARBA" id="ARBA00022618"/>
    </source>
</evidence>
<comment type="similarity">
    <text evidence="3">Belongs to the SMC family. SMC3 subfamily.</text>
</comment>
<feature type="coiled-coil region" evidence="10">
    <location>
        <begin position="668"/>
        <end position="793"/>
    </location>
</feature>
<dbReference type="InterPro" id="IPR036277">
    <property type="entry name" value="SMC_hinge_sf"/>
</dbReference>
<evidence type="ECO:0000256" key="10">
    <source>
        <dbReference type="SAM" id="Coils"/>
    </source>
</evidence>
<dbReference type="InterPro" id="IPR003395">
    <property type="entry name" value="RecF/RecN/SMC_N"/>
</dbReference>
<dbReference type="Pfam" id="PF06470">
    <property type="entry name" value="SMC_hinge"/>
    <property type="match status" value="1"/>
</dbReference>
<reference evidence="13" key="1">
    <citation type="journal article" date="2020" name="Fungal Divers.">
        <title>Resolving the Mortierellaceae phylogeny through synthesis of multi-gene phylogenetics and phylogenomics.</title>
        <authorList>
            <person name="Vandepol N."/>
            <person name="Liber J."/>
            <person name="Desiro A."/>
            <person name="Na H."/>
            <person name="Kennedy M."/>
            <person name="Barry K."/>
            <person name="Grigoriev I.V."/>
            <person name="Miller A.N."/>
            <person name="O'Donnell K."/>
            <person name="Stajich J.E."/>
            <person name="Bonito G."/>
        </authorList>
    </citation>
    <scope>NUCLEOTIDE SEQUENCE</scope>
    <source>
        <strain evidence="13">NRRL 28262</strain>
    </source>
</reference>
<dbReference type="GO" id="GO:0005634">
    <property type="term" value="C:nucleus"/>
    <property type="evidence" value="ECO:0007669"/>
    <property type="project" value="UniProtKB-SubCell"/>
</dbReference>